<keyword evidence="4" id="KW-1185">Reference proteome</keyword>
<organism evidence="3 4">
    <name type="scientific">Senna tora</name>
    <dbReference type="NCBI Taxonomy" id="362788"/>
    <lineage>
        <taxon>Eukaryota</taxon>
        <taxon>Viridiplantae</taxon>
        <taxon>Streptophyta</taxon>
        <taxon>Embryophyta</taxon>
        <taxon>Tracheophyta</taxon>
        <taxon>Spermatophyta</taxon>
        <taxon>Magnoliopsida</taxon>
        <taxon>eudicotyledons</taxon>
        <taxon>Gunneridae</taxon>
        <taxon>Pentapetalae</taxon>
        <taxon>rosids</taxon>
        <taxon>fabids</taxon>
        <taxon>Fabales</taxon>
        <taxon>Fabaceae</taxon>
        <taxon>Caesalpinioideae</taxon>
        <taxon>Cassia clade</taxon>
        <taxon>Senna</taxon>
    </lineage>
</organism>
<name>A0A834TW07_9FABA</name>
<sequence>MSDTSRGRVTITLGCSGQVVKRDLSAADASFSSSLPTAGTKRSIRDRIGNNADSSLWHGNGFSSNKRNFMHGAAYRSFVLLTENSLTANNVVHIYCRQRGDTIMRSGLDGRIGKDDLRLKLMRKSASRQAESNGDRKRHVDLREKLSKTVQPPMTSINLKQHLPEPRETRMLGQIPSARSSDDLMRMETMRRSYSPWTLDRRRQRSTDDFPSTSRGIFPQRNVEDLQRRPLNRTYDSVRTVPYVTRDVAETSRRPQSTSAASFMAHSTVSTMPPATAKPIAPQLGQLAPPRNAAQKTSYMENNQQTHQTVDGLLHSLGLGKYAIIFKAEEVLNLAVMLYIDMQVDMAALKQMGENDLKELGIPMGPRKKILLALLPRAKRQP</sequence>
<reference evidence="3" key="1">
    <citation type="submission" date="2020-09" db="EMBL/GenBank/DDBJ databases">
        <title>Genome-Enabled Discovery of Anthraquinone Biosynthesis in Senna tora.</title>
        <authorList>
            <person name="Kang S.-H."/>
            <person name="Pandey R.P."/>
            <person name="Lee C.-M."/>
            <person name="Sim J.-S."/>
            <person name="Jeong J.-T."/>
            <person name="Choi B.-S."/>
            <person name="Jung M."/>
            <person name="Ginzburg D."/>
            <person name="Zhao K."/>
            <person name="Won S.Y."/>
            <person name="Oh T.-J."/>
            <person name="Yu Y."/>
            <person name="Kim N.-H."/>
            <person name="Lee O.R."/>
            <person name="Lee T.-H."/>
            <person name="Bashyal P."/>
            <person name="Kim T.-S."/>
            <person name="Lee W.-H."/>
            <person name="Kawkins C."/>
            <person name="Kim C.-K."/>
            <person name="Kim J.S."/>
            <person name="Ahn B.O."/>
            <person name="Rhee S.Y."/>
            <person name="Sohng J.K."/>
        </authorList>
    </citation>
    <scope>NUCLEOTIDE SEQUENCE</scope>
    <source>
        <tissue evidence="3">Leaf</tissue>
    </source>
</reference>
<dbReference type="OrthoDB" id="76949at2759"/>
<dbReference type="SUPFAM" id="SSF47769">
    <property type="entry name" value="SAM/Pointed domain"/>
    <property type="match status" value="1"/>
</dbReference>
<keyword evidence="1" id="KW-0677">Repeat</keyword>
<dbReference type="AlphaFoldDB" id="A0A834TW07"/>
<proteinExistence type="predicted"/>
<evidence type="ECO:0000259" key="2">
    <source>
        <dbReference type="Pfam" id="PF00536"/>
    </source>
</evidence>
<dbReference type="Proteomes" id="UP000634136">
    <property type="component" value="Unassembled WGS sequence"/>
</dbReference>
<evidence type="ECO:0000256" key="1">
    <source>
        <dbReference type="ARBA" id="ARBA00022737"/>
    </source>
</evidence>
<dbReference type="EMBL" id="JAAIUW010000006">
    <property type="protein sequence ID" value="KAF7829388.1"/>
    <property type="molecule type" value="Genomic_DNA"/>
</dbReference>
<protein>
    <submittedName>
        <fullName evidence="3">SEC23-interacting protein</fullName>
    </submittedName>
</protein>
<dbReference type="InterPro" id="IPR013761">
    <property type="entry name" value="SAM/pointed_sf"/>
</dbReference>
<evidence type="ECO:0000313" key="4">
    <source>
        <dbReference type="Proteomes" id="UP000634136"/>
    </source>
</evidence>
<comment type="caution">
    <text evidence="3">The sequence shown here is derived from an EMBL/GenBank/DDBJ whole genome shotgun (WGS) entry which is preliminary data.</text>
</comment>
<dbReference type="Gene3D" id="1.10.150.50">
    <property type="entry name" value="Transcription Factor, Ets-1"/>
    <property type="match status" value="1"/>
</dbReference>
<accession>A0A834TW07</accession>
<dbReference type="PANTHER" id="PTHR10627:SF74">
    <property type="entry name" value="OS08G0526500 PROTEIN"/>
    <property type="match status" value="1"/>
</dbReference>
<gene>
    <name evidence="3" type="ORF">G2W53_020552</name>
</gene>
<feature type="domain" description="SAM" evidence="2">
    <location>
        <begin position="304"/>
        <end position="374"/>
    </location>
</feature>
<dbReference type="Pfam" id="PF00536">
    <property type="entry name" value="SAM_1"/>
    <property type="match status" value="1"/>
</dbReference>
<evidence type="ECO:0000313" key="3">
    <source>
        <dbReference type="EMBL" id="KAF7829388.1"/>
    </source>
</evidence>
<dbReference type="InterPro" id="IPR001660">
    <property type="entry name" value="SAM"/>
</dbReference>
<dbReference type="PANTHER" id="PTHR10627">
    <property type="entry name" value="SCP160"/>
    <property type="match status" value="1"/>
</dbReference>